<dbReference type="AlphaFoldDB" id="A0A443S7X4"/>
<evidence type="ECO:0000256" key="4">
    <source>
        <dbReference type="ARBA" id="ARBA00022723"/>
    </source>
</evidence>
<comment type="caution">
    <text evidence="20">Lacks conserved residue(s) required for the propagation of feature annotation.</text>
</comment>
<proteinExistence type="inferred from homology"/>
<feature type="glycosylation site" description="N-linked (GlcNAc...) (complex) asparagine" evidence="14">
    <location>
        <position position="20"/>
    </location>
</feature>
<feature type="non-terminal residue" evidence="25">
    <location>
        <position position="1"/>
    </location>
</feature>
<organism evidence="25 26">
    <name type="scientific">Leptotrombidium deliense</name>
    <dbReference type="NCBI Taxonomy" id="299467"/>
    <lineage>
        <taxon>Eukaryota</taxon>
        <taxon>Metazoa</taxon>
        <taxon>Ecdysozoa</taxon>
        <taxon>Arthropoda</taxon>
        <taxon>Chelicerata</taxon>
        <taxon>Arachnida</taxon>
        <taxon>Acari</taxon>
        <taxon>Acariformes</taxon>
        <taxon>Trombidiformes</taxon>
        <taxon>Prostigmata</taxon>
        <taxon>Anystina</taxon>
        <taxon>Parasitengona</taxon>
        <taxon>Trombiculoidea</taxon>
        <taxon>Trombiculidae</taxon>
        <taxon>Leptotrombidium</taxon>
    </lineage>
</organism>
<keyword evidence="4 17" id="KW-0479">Metal-binding</keyword>
<feature type="active site" description="Proton acceptor 2" evidence="15">
    <location>
        <position position="299"/>
    </location>
</feature>
<evidence type="ECO:0000256" key="8">
    <source>
        <dbReference type="ARBA" id="ARBA00023049"/>
    </source>
</evidence>
<keyword evidence="5" id="KW-0732">Signal</keyword>
<evidence type="ECO:0000256" key="5">
    <source>
        <dbReference type="ARBA" id="ARBA00022729"/>
    </source>
</evidence>
<dbReference type="FunFam" id="1.10.1370.30:FF:000004">
    <property type="entry name" value="Angiotensin-converting enzyme"/>
    <property type="match status" value="1"/>
</dbReference>
<comment type="caution">
    <text evidence="25">The sequence shown here is derived from an EMBL/GenBank/DDBJ whole genome shotgun (WGS) entry which is preliminary data.</text>
</comment>
<evidence type="ECO:0000313" key="25">
    <source>
        <dbReference type="EMBL" id="RWS23656.1"/>
    </source>
</evidence>
<dbReference type="GO" id="GO:0046872">
    <property type="term" value="F:metal ion binding"/>
    <property type="evidence" value="ECO:0007669"/>
    <property type="project" value="UniProtKB-KW"/>
</dbReference>
<feature type="transmembrane region" description="Helical" evidence="24">
    <location>
        <begin position="826"/>
        <end position="845"/>
    </location>
</feature>
<evidence type="ECO:0000256" key="1">
    <source>
        <dbReference type="ARBA" id="ARBA00008139"/>
    </source>
</evidence>
<sequence>DVELASWKEIVKYNTSVFKNEVLLRKFDKLSILGLAALPKQDSAKLTELVTDMETIYSSAKICVAGTCNLPLEPNITEIMAKSRDYDVLKEAWINWRKATGKKMRQMYTEYVKLGNEMAVKNSFGRHVFKNLGDLWLEPYEDNCIKKKVSELWNQLKQFYMELHAYVRIKLTKRYGKSKMPVDGTIPAHLLGNMWAQTWGNIFSDVTPFPDLTALDVTKQMKKKSISVQQMFKMAEDFFVGLGLEPMTADFWNKSMFIKPNDREVVCHASAWDFGNENDFRIKMCTKVDMEDFITIHHEMGHIVYDMLYRHQPLVFKSGANPGFHEALGDLIALSVSTPEHLKKVGLLSDYTEDERNVINFQLQMALEKVAFLPFGYLIDLWRWDVFANKTTVNDYNKKWWDLRVEYQGVSPPVGRTETDFDPASKYHVPASVPYIRYFVSFVIQFQFHKALCELANQPVLHKCDIAGNKEVGAKIREVFSQGASTPWQKQLKQLTKSADMSASALLQYFEPLRKFLKKELNNERVGWGKETKGSFVKQTPINHNIKGLLVVIGGIVIGTMLCNKEYEPEVKKMRKRGETEESEKQEVVKPMEAKANKVEEYVDEDIYKREKPNEIEEYVDQDIYERDTLQSRSNVEVCRCDDEKNTSWVLWVVMSGGLLIVIGGVAIGSILCGKTDNEKVKKIRKFEKDATKKTSDAVQAVNKAVDKNIFRRNSKESQTSASGKDNTESIPLGKTASDSSIGSGKSNKSVGRKRSDTSILSSAMGSLGSNDSSDNQSINTNKTTTTEKKSFLSFGGSGGNQSETIAVFRFTAISIIRKSFREKRALSRFIISFVARILEFHILFHTYIRMLILLTVLVVFSGRFLAQSDLEKEKQFLKELNENKSQTANNVAKASWNYQSDLTEENEKHYLEALAKAEEVDFVYREKLIKFNWNKLPDAKVKRQFDKLVVIGSAALLPEKRK</sequence>
<feature type="glycosylation site" description="N-linked (GlcNAc...) asparagine; partial" evidence="14">
    <location>
        <position position="253"/>
    </location>
</feature>
<accession>A0A443S7X4</accession>
<feature type="binding site" evidence="19">
    <location>
        <position position="302"/>
    </location>
    <ligand>
        <name>Zn(2+)</name>
        <dbReference type="ChEBI" id="CHEBI:29105"/>
        <label>2</label>
        <note>catalytic</note>
    </ligand>
</feature>
<feature type="binding site" evidence="16">
    <location>
        <position position="437"/>
    </location>
    <ligand>
        <name>chloride</name>
        <dbReference type="ChEBI" id="CHEBI:17996"/>
        <label>1</label>
    </ligand>
</feature>
<keyword evidence="22" id="KW-0175">Coiled coil</keyword>
<dbReference type="GO" id="GO:0008237">
    <property type="term" value="F:metallopeptidase activity"/>
    <property type="evidence" value="ECO:0007669"/>
    <property type="project" value="UniProtKB-KW"/>
</dbReference>
<evidence type="ECO:0000256" key="16">
    <source>
        <dbReference type="PIRSR" id="PIRSR601548-2"/>
    </source>
</evidence>
<evidence type="ECO:0000256" key="17">
    <source>
        <dbReference type="PIRSR" id="PIRSR601548-3"/>
    </source>
</evidence>
<dbReference type="OrthoDB" id="10029630at2759"/>
<feature type="active site" description="Proton donor 2" evidence="15">
    <location>
        <position position="428"/>
    </location>
</feature>
<feature type="binding site" evidence="17">
    <location>
        <position position="298"/>
    </location>
    <ligand>
        <name>Zn(2+)</name>
        <dbReference type="ChEBI" id="CHEBI:29105"/>
        <label>1</label>
        <note>catalytic</note>
    </ligand>
</feature>
<feature type="region of interest" description="Disordered" evidence="23">
    <location>
        <begin position="709"/>
        <end position="756"/>
    </location>
</feature>
<comment type="similarity">
    <text evidence="1 20 21">Belongs to the peptidase M2 family.</text>
</comment>
<evidence type="ECO:0000256" key="19">
    <source>
        <dbReference type="PIRSR" id="PIRSR601548-8"/>
    </source>
</evidence>
<dbReference type="PRINTS" id="PR00791">
    <property type="entry name" value="PEPDIPTASEA"/>
</dbReference>
<dbReference type="SUPFAM" id="SSF55486">
    <property type="entry name" value="Metalloproteases ('zincins'), catalytic domain"/>
    <property type="match status" value="2"/>
</dbReference>
<dbReference type="EMBL" id="NCKV01006094">
    <property type="protein sequence ID" value="RWS23656.1"/>
    <property type="molecule type" value="Genomic_DNA"/>
</dbReference>
<evidence type="ECO:0000256" key="12">
    <source>
        <dbReference type="ARBA" id="ARBA00039858"/>
    </source>
</evidence>
<dbReference type="CDD" id="cd06461">
    <property type="entry name" value="M2_ACE"/>
    <property type="match status" value="1"/>
</dbReference>
<keyword evidence="10 14" id="KW-0325">Glycoprotein</keyword>
<feature type="transmembrane region" description="Helical" evidence="24">
    <location>
        <begin position="851"/>
        <end position="867"/>
    </location>
</feature>
<keyword evidence="24" id="KW-0812">Transmembrane</keyword>
<keyword evidence="3 21" id="KW-0645">Protease</keyword>
<comment type="cofactor">
    <cofactor evidence="21">
        <name>Zn(2+)</name>
        <dbReference type="ChEBI" id="CHEBI:29105"/>
    </cofactor>
    <text evidence="21">Binds 2 Zn(2+) ions per subunit.</text>
</comment>
<evidence type="ECO:0000256" key="13">
    <source>
        <dbReference type="PIRSR" id="PIRSR601548-1"/>
    </source>
</evidence>
<dbReference type="InterPro" id="IPR001548">
    <property type="entry name" value="Peptidase_M2"/>
</dbReference>
<protein>
    <recommendedName>
        <fullName evidence="12 21">Angiotensin-converting enzyme</fullName>
        <ecNumber evidence="21">3.4.-.-</ecNumber>
    </recommendedName>
</protein>
<keyword evidence="24" id="KW-0472">Membrane</keyword>
<evidence type="ECO:0000256" key="11">
    <source>
        <dbReference type="ARBA" id="ARBA00036868"/>
    </source>
</evidence>
<dbReference type="Proteomes" id="UP000288716">
    <property type="component" value="Unassembled WGS sequence"/>
</dbReference>
<evidence type="ECO:0000256" key="15">
    <source>
        <dbReference type="PIRSR" id="PIRSR601548-11"/>
    </source>
</evidence>
<dbReference type="GO" id="GO:0005886">
    <property type="term" value="C:plasma membrane"/>
    <property type="evidence" value="ECO:0007669"/>
    <property type="project" value="TreeGrafter"/>
</dbReference>
<keyword evidence="9 18" id="KW-1015">Disulfide bond</keyword>
<dbReference type="PROSITE" id="PS52011">
    <property type="entry name" value="PEPTIDASE_M2"/>
    <property type="match status" value="2"/>
</dbReference>
<keyword evidence="8 21" id="KW-0482">Metalloprotease</keyword>
<feature type="binding site" evidence="19">
    <location>
        <position position="326"/>
    </location>
    <ligand>
        <name>Zn(2+)</name>
        <dbReference type="ChEBI" id="CHEBI:29105"/>
        <label>2</label>
        <note>catalytic</note>
    </ligand>
</feature>
<keyword evidence="24" id="KW-1133">Transmembrane helix</keyword>
<feature type="binding site" evidence="17">
    <location>
        <position position="302"/>
    </location>
    <ligand>
        <name>Zn(2+)</name>
        <dbReference type="ChEBI" id="CHEBI:29105"/>
        <label>1</label>
        <note>catalytic</note>
    </ligand>
</feature>
<dbReference type="Gene3D" id="1.10.1370.30">
    <property type="match status" value="2"/>
</dbReference>
<evidence type="ECO:0000256" key="10">
    <source>
        <dbReference type="ARBA" id="ARBA00023180"/>
    </source>
</evidence>
<dbReference type="GO" id="GO:0006508">
    <property type="term" value="P:proteolysis"/>
    <property type="evidence" value="ECO:0007669"/>
    <property type="project" value="UniProtKB-KW"/>
</dbReference>
<feature type="compositionally biased region" description="Polar residues" evidence="23">
    <location>
        <begin position="737"/>
        <end position="750"/>
    </location>
</feature>
<dbReference type="PANTHER" id="PTHR10514">
    <property type="entry name" value="ANGIOTENSIN-CONVERTING ENZYME"/>
    <property type="match status" value="1"/>
</dbReference>
<dbReference type="GO" id="GO:0008241">
    <property type="term" value="F:peptidyl-dipeptidase activity"/>
    <property type="evidence" value="ECO:0007669"/>
    <property type="project" value="UniProtKB-EC"/>
</dbReference>
<keyword evidence="7 17" id="KW-0862">Zinc</keyword>
<evidence type="ECO:0000256" key="14">
    <source>
        <dbReference type="PIRSR" id="PIRSR601548-10"/>
    </source>
</evidence>
<comment type="catalytic activity">
    <reaction evidence="11">
        <text>Release of a C-terminal dipeptide, oligopeptide-|-Xaa-Yaa, when Xaa is not Pro, and Yaa is neither Asp nor Glu. Thus, conversion of angiotensin I to angiotensin II, with increase in vasoconstrictor activity, but no action on angiotensin II.</text>
        <dbReference type="EC" id="3.4.15.1"/>
    </reaction>
</comment>
<evidence type="ECO:0000256" key="24">
    <source>
        <dbReference type="SAM" id="Phobius"/>
    </source>
</evidence>
<dbReference type="Pfam" id="PF01401">
    <property type="entry name" value="Peptidase_M2"/>
    <property type="match status" value="2"/>
</dbReference>
<evidence type="ECO:0000256" key="2">
    <source>
        <dbReference type="ARBA" id="ARBA00022645"/>
    </source>
</evidence>
<evidence type="ECO:0000256" key="20">
    <source>
        <dbReference type="PROSITE-ProRule" id="PRU01355"/>
    </source>
</evidence>
<feature type="coiled-coil region" evidence="22">
    <location>
        <begin position="868"/>
        <end position="898"/>
    </location>
</feature>
<dbReference type="GO" id="GO:0004180">
    <property type="term" value="F:carboxypeptidase activity"/>
    <property type="evidence" value="ECO:0007669"/>
    <property type="project" value="UniProtKB-KW"/>
</dbReference>
<keyword evidence="26" id="KW-1185">Reference proteome</keyword>
<evidence type="ECO:0000256" key="3">
    <source>
        <dbReference type="ARBA" id="ARBA00022670"/>
    </source>
</evidence>
<feature type="active site" description="Proton donor 1" evidence="13">
    <location>
        <position position="428"/>
    </location>
</feature>
<dbReference type="VEuPathDB" id="VectorBase:LDEU008384"/>
<evidence type="ECO:0000256" key="22">
    <source>
        <dbReference type="SAM" id="Coils"/>
    </source>
</evidence>
<feature type="binding site" evidence="19">
    <location>
        <position position="298"/>
    </location>
    <ligand>
        <name>Zn(2+)</name>
        <dbReference type="ChEBI" id="CHEBI:29105"/>
        <label>2</label>
        <note>catalytic</note>
    </ligand>
</feature>
<evidence type="ECO:0000256" key="7">
    <source>
        <dbReference type="ARBA" id="ARBA00022833"/>
    </source>
</evidence>
<gene>
    <name evidence="25" type="ORF">B4U80_07479</name>
</gene>
<feature type="binding site" evidence="16">
    <location>
        <position position="140"/>
    </location>
    <ligand>
        <name>chloride</name>
        <dbReference type="ChEBI" id="CHEBI:17996"/>
        <label>1</label>
    </ligand>
</feature>
<evidence type="ECO:0000313" key="26">
    <source>
        <dbReference type="Proteomes" id="UP000288716"/>
    </source>
</evidence>
<feature type="disulfide bond" evidence="18 20">
    <location>
        <begin position="267"/>
        <end position="285"/>
    </location>
</feature>
<evidence type="ECO:0000256" key="6">
    <source>
        <dbReference type="ARBA" id="ARBA00022801"/>
    </source>
</evidence>
<keyword evidence="6 21" id="KW-0378">Hydrolase</keyword>
<keyword evidence="2 21" id="KW-0121">Carboxypeptidase</keyword>
<dbReference type="EC" id="3.4.-.-" evidence="21"/>
<reference evidence="25 26" key="1">
    <citation type="journal article" date="2018" name="Gigascience">
        <title>Genomes of trombidid mites reveal novel predicted allergens and laterally-transferred genes associated with secondary metabolism.</title>
        <authorList>
            <person name="Dong X."/>
            <person name="Chaisiri K."/>
            <person name="Xia D."/>
            <person name="Armstrong S.D."/>
            <person name="Fang Y."/>
            <person name="Donnelly M.J."/>
            <person name="Kadowaki T."/>
            <person name="McGarry J.W."/>
            <person name="Darby A.C."/>
            <person name="Makepeace B.L."/>
        </authorList>
    </citation>
    <scope>NUCLEOTIDE SEQUENCE [LARGE SCALE GENOMIC DNA]</scope>
    <source>
        <strain evidence="25">UoL-UT</strain>
    </source>
</reference>
<name>A0A443S7X4_9ACAR</name>
<feature type="non-terminal residue" evidence="25">
    <location>
        <position position="963"/>
    </location>
</feature>
<dbReference type="PANTHER" id="PTHR10514:SF27">
    <property type="entry name" value="ANGIOTENSIN-CONVERTING ENZYME"/>
    <property type="match status" value="1"/>
</dbReference>
<evidence type="ECO:0000256" key="18">
    <source>
        <dbReference type="PIRSR" id="PIRSR601548-4"/>
    </source>
</evidence>
<feature type="active site" description="Proton acceptor 1" evidence="13">
    <location>
        <position position="299"/>
    </location>
</feature>
<feature type="disulfide bond" evidence="18">
    <location>
        <begin position="453"/>
        <end position="464"/>
    </location>
</feature>
<evidence type="ECO:0000256" key="9">
    <source>
        <dbReference type="ARBA" id="ARBA00023157"/>
    </source>
</evidence>
<feature type="disulfide bond" evidence="18">
    <location>
        <begin position="63"/>
        <end position="68"/>
    </location>
</feature>
<evidence type="ECO:0000256" key="21">
    <source>
        <dbReference type="RuleBase" id="RU361144"/>
    </source>
</evidence>
<feature type="transmembrane region" description="Helical" evidence="24">
    <location>
        <begin position="649"/>
        <end position="673"/>
    </location>
</feature>
<feature type="binding site" evidence="17">
    <location>
        <position position="326"/>
    </location>
    <ligand>
        <name>Zn(2+)</name>
        <dbReference type="ChEBI" id="CHEBI:29105"/>
        <label>1</label>
        <note>catalytic</note>
    </ligand>
</feature>
<evidence type="ECO:0000256" key="23">
    <source>
        <dbReference type="SAM" id="MobiDB-lite"/>
    </source>
</evidence>